<dbReference type="PANTHER" id="PTHR30419">
    <property type="entry name" value="HTH-TYPE TRANSCRIPTIONAL REGULATOR YBHD"/>
    <property type="match status" value="1"/>
</dbReference>
<evidence type="ECO:0000259" key="5">
    <source>
        <dbReference type="PROSITE" id="PS50931"/>
    </source>
</evidence>
<reference evidence="6 7" key="5">
    <citation type="journal article" date="2010" name="Appl. Environ. Microbiol.">
        <title>phrR-like gene praR of Azorhizobium caulinodans ORS571 is essential for symbiosis with Sesbania rostrata and is involved in expression of reb genes.</title>
        <authorList>
            <person name="Akiba N."/>
            <person name="Aono T."/>
            <person name="Toyazaki H."/>
            <person name="Sato S."/>
            <person name="Oyaizu H."/>
        </authorList>
    </citation>
    <scope>NUCLEOTIDE SEQUENCE [LARGE SCALE GENOMIC DNA]</scope>
    <source>
        <strain evidence="7">ATCC 43989 / DSM 5975 / JCM 20966 / LMG 6465 / NBRC 14845 / NCIMB 13405 / ORS 571</strain>
    </source>
</reference>
<dbReference type="RefSeq" id="WP_012168822.1">
    <property type="nucleotide sequence ID" value="NC_009937.1"/>
</dbReference>
<dbReference type="InterPro" id="IPR050950">
    <property type="entry name" value="HTH-type_LysR_regulators"/>
</dbReference>
<evidence type="ECO:0000256" key="2">
    <source>
        <dbReference type="ARBA" id="ARBA00023015"/>
    </source>
</evidence>
<keyword evidence="4" id="KW-0804">Transcription</keyword>
<dbReference type="InterPro" id="IPR036390">
    <property type="entry name" value="WH_DNA-bd_sf"/>
</dbReference>
<dbReference type="InterPro" id="IPR036388">
    <property type="entry name" value="WH-like_DNA-bd_sf"/>
</dbReference>
<dbReference type="eggNOG" id="COG0583">
    <property type="taxonomic scope" value="Bacteria"/>
</dbReference>
<name>A8IJE1_AZOC5</name>
<comment type="similarity">
    <text evidence="1">Belongs to the LysR transcriptional regulatory family.</text>
</comment>
<dbReference type="PROSITE" id="PS50931">
    <property type="entry name" value="HTH_LYSR"/>
    <property type="match status" value="1"/>
</dbReference>
<dbReference type="HOGENOM" id="CLU_039613_6_0_5"/>
<proteinExistence type="inferred from homology"/>
<dbReference type="Pfam" id="PF00126">
    <property type="entry name" value="HTH_1"/>
    <property type="match status" value="1"/>
</dbReference>
<dbReference type="InterPro" id="IPR000847">
    <property type="entry name" value="LysR_HTH_N"/>
</dbReference>
<keyword evidence="7" id="KW-1185">Reference proteome</keyword>
<dbReference type="AlphaFoldDB" id="A8IJE1"/>
<dbReference type="SUPFAM" id="SSF53850">
    <property type="entry name" value="Periplasmic binding protein-like II"/>
    <property type="match status" value="1"/>
</dbReference>
<keyword evidence="3" id="KW-0238">DNA-binding</keyword>
<dbReference type="PANTHER" id="PTHR30419:SF2">
    <property type="entry name" value="LYSR FAMILY TRANSCRIPTIONAL REGULATOR"/>
    <property type="match status" value="1"/>
</dbReference>
<dbReference type="GO" id="GO:0005829">
    <property type="term" value="C:cytosol"/>
    <property type="evidence" value="ECO:0007669"/>
    <property type="project" value="TreeGrafter"/>
</dbReference>
<keyword evidence="2" id="KW-0805">Transcription regulation</keyword>
<evidence type="ECO:0000313" key="7">
    <source>
        <dbReference type="Proteomes" id="UP000000270"/>
    </source>
</evidence>
<dbReference type="KEGG" id="azc:AZC_0291"/>
<reference evidence="7" key="2">
    <citation type="submission" date="2007-04" db="EMBL/GenBank/DDBJ databases">
        <title>Complete genome sequence of the nitrogen-fixing bacterium Azorhizobium caulinodans ORS571.</title>
        <authorList>
            <person name="Lee K.B."/>
            <person name="Backer P.D."/>
            <person name="Aono T."/>
            <person name="Liu C.T."/>
            <person name="Suzuki S."/>
            <person name="Suzuki T."/>
            <person name="Kaneko T."/>
            <person name="Yamada M."/>
            <person name="Tabata S."/>
            <person name="Kupfer D.M."/>
            <person name="Najar F.Z."/>
            <person name="Wiley G.B."/>
            <person name="Roe B."/>
            <person name="Binnewies T."/>
            <person name="Ussery D."/>
            <person name="Vereecke D."/>
            <person name="Gevers D."/>
            <person name="Holsters M."/>
            <person name="Oyaizu H."/>
        </authorList>
    </citation>
    <scope>NUCLEOTIDE SEQUENCE [LARGE SCALE GENOMIC DNA]</scope>
    <source>
        <strain evidence="7">ATCC 43989 / DSM 5975 / JCM 20966 / LMG 6465 / NBRC 14845 / NCIMB 13405 / ORS 571</strain>
    </source>
</reference>
<sequence length="295" mass="31548">MRFDSVDLKLFLAILETGSITAGAERANLALPSASARVRGMEEVAGTPLLVRGRSGATPTPAGEALAHHARLILQQSERMRGELSRYGRGLKGHVRLWTSTAALSAQLPVDLARFLARHPDVDIDLEERPSRETAPALRAGLIHIGLLADAADVTGFETRPYCEDVLMAVLPLAHPLAGRAGLTFAEVAAQPYVGLTPGNAIQHLIEHAAIGLGLPLKYRVRVNRIDAVGELVQAGVGVSVLPTADARRVAERMAVSLFPLPDAWARRKVVVAVRNREALPEFARQAFDMLAGAG</sequence>
<evidence type="ECO:0000313" key="6">
    <source>
        <dbReference type="EMBL" id="BAF86289.1"/>
    </source>
</evidence>
<evidence type="ECO:0000256" key="3">
    <source>
        <dbReference type="ARBA" id="ARBA00023125"/>
    </source>
</evidence>
<dbReference type="GO" id="GO:0003677">
    <property type="term" value="F:DNA binding"/>
    <property type="evidence" value="ECO:0007669"/>
    <property type="project" value="UniProtKB-KW"/>
</dbReference>
<dbReference type="GO" id="GO:0003700">
    <property type="term" value="F:DNA-binding transcription factor activity"/>
    <property type="evidence" value="ECO:0007669"/>
    <property type="project" value="InterPro"/>
</dbReference>
<feature type="domain" description="HTH lysR-type" evidence="5">
    <location>
        <begin position="1"/>
        <end position="60"/>
    </location>
</feature>
<gene>
    <name evidence="6" type="primary">lysR</name>
    <name evidence="6" type="ordered locus">AZC_0291</name>
</gene>
<organism evidence="6 7">
    <name type="scientific">Azorhizobium caulinodans (strain ATCC 43989 / DSM 5975 / JCM 20966 / LMG 6465 / NBRC 14845 / NCIMB 13405 / ORS 571)</name>
    <dbReference type="NCBI Taxonomy" id="438753"/>
    <lineage>
        <taxon>Bacteria</taxon>
        <taxon>Pseudomonadati</taxon>
        <taxon>Pseudomonadota</taxon>
        <taxon>Alphaproteobacteria</taxon>
        <taxon>Hyphomicrobiales</taxon>
        <taxon>Xanthobacteraceae</taxon>
        <taxon>Azorhizobium</taxon>
    </lineage>
</organism>
<reference evidence="6 7" key="6">
    <citation type="journal article" date="2011" name="Appl. Environ. Microbiol.">
        <title>Involvement of the azorhizobial chromosome partition gene (parA) in the onset of bacteroid differentiation during Sesbania rostrata stem nodule development.</title>
        <authorList>
            <person name="Liu CT."/>
            <person name="Lee KB."/>
            <person name="Wang YS."/>
            <person name="Peng MH."/>
            <person name="Lee KT."/>
            <person name="Suzuki S."/>
            <person name="Suzuki T."/>
            <person name="Oyaizu H."/>
        </authorList>
    </citation>
    <scope>NUCLEOTIDE SEQUENCE [LARGE SCALE GENOMIC DNA]</scope>
    <source>
        <strain evidence="7">ATCC 43989 / DSM 5975 / JCM 20966 / LMG 6465 / NBRC 14845 / NCIMB 13405 / ORS 571</strain>
    </source>
</reference>
<protein>
    <submittedName>
        <fullName evidence="6">LysR-family transcriptional regulator</fullName>
    </submittedName>
</protein>
<dbReference type="EMBL" id="AP009384">
    <property type="protein sequence ID" value="BAF86289.1"/>
    <property type="molecule type" value="Genomic_DNA"/>
</dbReference>
<dbReference type="Proteomes" id="UP000000270">
    <property type="component" value="Chromosome"/>
</dbReference>
<dbReference type="Gene3D" id="1.10.10.10">
    <property type="entry name" value="Winged helix-like DNA-binding domain superfamily/Winged helix DNA-binding domain"/>
    <property type="match status" value="1"/>
</dbReference>
<dbReference type="InterPro" id="IPR005119">
    <property type="entry name" value="LysR_subst-bd"/>
</dbReference>
<dbReference type="Gene3D" id="3.40.190.290">
    <property type="match status" value="1"/>
</dbReference>
<reference evidence="6 7" key="4">
    <citation type="journal article" date="2009" name="Appl. Environ. Microbiol.">
        <title>Comparative genome-wide transcriptional profiling of Azorhizobium caulinodans ORS571 grown under free-living and symbiotic conditions.</title>
        <authorList>
            <person name="Tsukada S."/>
            <person name="Aono T."/>
            <person name="Akiba N."/>
            <person name="Lee KB."/>
            <person name="Liu CT."/>
            <person name="Toyazaki H."/>
            <person name="Oyaizu H."/>
        </authorList>
    </citation>
    <scope>NUCLEOTIDE SEQUENCE [LARGE SCALE GENOMIC DNA]</scope>
    <source>
        <strain evidence="7">ATCC 43989 / DSM 5975 / JCM 20966 / LMG 6465 / NBRC 14845 / NCIMB 13405 / ORS 571</strain>
    </source>
</reference>
<dbReference type="SUPFAM" id="SSF46785">
    <property type="entry name" value="Winged helix' DNA-binding domain"/>
    <property type="match status" value="1"/>
</dbReference>
<evidence type="ECO:0000256" key="1">
    <source>
        <dbReference type="ARBA" id="ARBA00009437"/>
    </source>
</evidence>
<dbReference type="STRING" id="438753.AZC_0291"/>
<accession>A8IJE1</accession>
<evidence type="ECO:0000256" key="4">
    <source>
        <dbReference type="ARBA" id="ARBA00023163"/>
    </source>
</evidence>
<reference evidence="6 7" key="1">
    <citation type="journal article" date="2007" name="Appl. Environ. Microbiol.">
        <title>Rhizobial factors required for stem nodule maturation and maintenance in Sesbania rostrata-Azorhizobium caulinodans ORS571 symbiosis.</title>
        <authorList>
            <person name="Suzuki S."/>
            <person name="Aono T."/>
            <person name="Lee KB."/>
            <person name="Suzuki T."/>
            <person name="Liu CT."/>
            <person name="Miwa H."/>
            <person name="Wakao S."/>
            <person name="Iki T."/>
            <person name="Oyaizu H."/>
        </authorList>
    </citation>
    <scope>NUCLEOTIDE SEQUENCE [LARGE SCALE GENOMIC DNA]</scope>
    <source>
        <strain evidence="7">ATCC 43989 / DSM 5975 / JCM 20966 / LMG 6465 / NBRC 14845 / NCIMB 13405 / ORS 571</strain>
    </source>
</reference>
<dbReference type="Pfam" id="PF03466">
    <property type="entry name" value="LysR_substrate"/>
    <property type="match status" value="1"/>
</dbReference>
<reference evidence="6 7" key="3">
    <citation type="journal article" date="2008" name="BMC Genomics">
        <title>The genome of the versatile nitrogen fixer Azorhizobium caulinodans ORS571.</title>
        <authorList>
            <person name="Lee KB."/>
            <person name="Backer P.D."/>
            <person name="Aono T."/>
            <person name="Liu CT."/>
            <person name="Suzuki S."/>
            <person name="Suzuki T."/>
            <person name="Kaneko T."/>
            <person name="Yamada M."/>
            <person name="Tabata S."/>
            <person name="Kupfer D.M."/>
            <person name="Najar F.Z."/>
            <person name="Wiley G.B."/>
            <person name="Roe B."/>
            <person name="Binnewies T.T."/>
            <person name="Ussery D.W."/>
            <person name="D'Haeze W."/>
            <person name="Herder J.D."/>
            <person name="Gevers D."/>
            <person name="Vereecke D."/>
            <person name="Holsters M."/>
            <person name="Oyaizu H."/>
        </authorList>
    </citation>
    <scope>NUCLEOTIDE SEQUENCE [LARGE SCALE GENOMIC DNA]</scope>
    <source>
        <strain evidence="7">ATCC 43989 / DSM 5975 / JCM 20966 / LMG 6465 / NBRC 14845 / NCIMB 13405 / ORS 571</strain>
    </source>
</reference>